<protein>
    <submittedName>
        <fullName evidence="3">YMGG-like glycine zipper-containing protein</fullName>
    </submittedName>
</protein>
<dbReference type="EMBL" id="JAWLIP010000007">
    <property type="protein sequence ID" value="MDV6227753.1"/>
    <property type="molecule type" value="Genomic_DNA"/>
</dbReference>
<evidence type="ECO:0000313" key="4">
    <source>
        <dbReference type="Proteomes" id="UP001185659"/>
    </source>
</evidence>
<sequence length="89" mass="8983">MKKSLLIVPALLLGVAACTPTQQGAAFGGASGAAIGALASGNKVEGALIGGAVGTVAGALVGRTQENRNVCVYRDEYGRRYEARCPQGY</sequence>
<dbReference type="RefSeq" id="WP_317561905.1">
    <property type="nucleotide sequence ID" value="NZ_JAWLIP010000007.1"/>
</dbReference>
<proteinExistence type="predicted"/>
<evidence type="ECO:0000259" key="2">
    <source>
        <dbReference type="Pfam" id="PF13441"/>
    </source>
</evidence>
<dbReference type="Proteomes" id="UP001185659">
    <property type="component" value="Unassembled WGS sequence"/>
</dbReference>
<dbReference type="Pfam" id="PF13441">
    <property type="entry name" value="Gly-zipper_YMGG"/>
    <property type="match status" value="1"/>
</dbReference>
<keyword evidence="1" id="KW-0732">Signal</keyword>
<gene>
    <name evidence="3" type="ORF">R2G56_15745</name>
</gene>
<feature type="chain" id="PRO_5047022921" evidence="1">
    <location>
        <begin position="26"/>
        <end position="89"/>
    </location>
</feature>
<reference evidence="3 4" key="1">
    <citation type="submission" date="2023-10" db="EMBL/GenBank/DDBJ databases">
        <authorList>
            <person name="Venkata Ramana C."/>
            <person name="Sasikala C."/>
            <person name="Dhurka M."/>
        </authorList>
    </citation>
    <scope>NUCLEOTIDE SEQUENCE [LARGE SCALE GENOMIC DNA]</scope>
    <source>
        <strain evidence="3 4">KCTC 32151</strain>
    </source>
</reference>
<feature type="domain" description="YMGG-like Gly-zipper" evidence="2">
    <location>
        <begin position="21"/>
        <end position="63"/>
    </location>
</feature>
<dbReference type="PROSITE" id="PS51257">
    <property type="entry name" value="PROKAR_LIPOPROTEIN"/>
    <property type="match status" value="1"/>
</dbReference>
<evidence type="ECO:0000256" key="1">
    <source>
        <dbReference type="SAM" id="SignalP"/>
    </source>
</evidence>
<feature type="signal peptide" evidence="1">
    <location>
        <begin position="1"/>
        <end position="25"/>
    </location>
</feature>
<dbReference type="InterPro" id="IPR027367">
    <property type="entry name" value="Gly-zipper_YMGG"/>
</dbReference>
<keyword evidence="4" id="KW-1185">Reference proteome</keyword>
<evidence type="ECO:0000313" key="3">
    <source>
        <dbReference type="EMBL" id="MDV6227753.1"/>
    </source>
</evidence>
<organism evidence="3 4">
    <name type="scientific">Nitratireductor aquimarinus</name>
    <dbReference type="NCBI Taxonomy" id="889300"/>
    <lineage>
        <taxon>Bacteria</taxon>
        <taxon>Pseudomonadati</taxon>
        <taxon>Pseudomonadota</taxon>
        <taxon>Alphaproteobacteria</taxon>
        <taxon>Hyphomicrobiales</taxon>
        <taxon>Phyllobacteriaceae</taxon>
        <taxon>Nitratireductor</taxon>
    </lineage>
</organism>
<accession>A0ABU4AND3</accession>
<name>A0ABU4AND3_9HYPH</name>
<comment type="caution">
    <text evidence="3">The sequence shown here is derived from an EMBL/GenBank/DDBJ whole genome shotgun (WGS) entry which is preliminary data.</text>
</comment>